<evidence type="ECO:0000259" key="4">
    <source>
        <dbReference type="PROSITE" id="PS51077"/>
    </source>
</evidence>
<dbReference type="SMART" id="SM00346">
    <property type="entry name" value="HTH_ICLR"/>
    <property type="match status" value="1"/>
</dbReference>
<dbReference type="SUPFAM" id="SSF46785">
    <property type="entry name" value="Winged helix' DNA-binding domain"/>
    <property type="match status" value="1"/>
</dbReference>
<dbReference type="InterPro" id="IPR005471">
    <property type="entry name" value="Tscrpt_reg_IclR_N"/>
</dbReference>
<sequence>MLCNRASVLRRPAPCKYKIFVYICTDTRHLTPTPRCLYPGAPHLARTCKRMSTEHAKYRAPALDKGLDILELLARDAHPMSMGAISQGVGRSRGEIFRMLQVLEERGYLMRDADGDYVLSNRLFMLGMQQPQVQNVTEAALPVMRRLADAICQPCHLVAPSGDQIVVIAQMDVPSDLGLVVRPGHRRPLAHSTSGLVLFAFQQPDVQARWLNALDTSDVAYDRARFLEDAQQTRNDGYAMHASEAVVGVVDLTAPILQDGSATYTLTVPFIERRPELVNPQAALQALCAATAEISEALMYHPPRALGH</sequence>
<dbReference type="GO" id="GO:0003677">
    <property type="term" value="F:DNA binding"/>
    <property type="evidence" value="ECO:0007669"/>
    <property type="project" value="UniProtKB-KW"/>
</dbReference>
<accession>Q5H628</accession>
<dbReference type="EMBL" id="AE013598">
    <property type="protein sequence ID" value="AAW73592.1"/>
    <property type="molecule type" value="Genomic_DNA"/>
</dbReference>
<evidence type="ECO:0000256" key="2">
    <source>
        <dbReference type="ARBA" id="ARBA00023125"/>
    </source>
</evidence>
<evidence type="ECO:0000313" key="7">
    <source>
        <dbReference type="Proteomes" id="UP000006735"/>
    </source>
</evidence>
<dbReference type="PROSITE" id="PS51078">
    <property type="entry name" value="ICLR_ED"/>
    <property type="match status" value="1"/>
</dbReference>
<dbReference type="AlphaFoldDB" id="Q5H628"/>
<dbReference type="PANTHER" id="PTHR30136:SF7">
    <property type="entry name" value="HTH-TYPE TRANSCRIPTIONAL REGULATOR KDGR-RELATED"/>
    <property type="match status" value="1"/>
</dbReference>
<dbReference type="InterPro" id="IPR036390">
    <property type="entry name" value="WH_DNA-bd_sf"/>
</dbReference>
<dbReference type="HOGENOM" id="CLU_062618_5_0_6"/>
<evidence type="ECO:0000256" key="1">
    <source>
        <dbReference type="ARBA" id="ARBA00023015"/>
    </source>
</evidence>
<gene>
    <name evidence="6" type="primary">kdgR</name>
    <name evidence="6" type="ordered locus">XOO0338</name>
</gene>
<organism evidence="6 7">
    <name type="scientific">Xanthomonas oryzae pv. oryzae (strain KACC10331 / KXO85)</name>
    <dbReference type="NCBI Taxonomy" id="291331"/>
    <lineage>
        <taxon>Bacteria</taxon>
        <taxon>Pseudomonadati</taxon>
        <taxon>Pseudomonadota</taxon>
        <taxon>Gammaproteobacteria</taxon>
        <taxon>Lysobacterales</taxon>
        <taxon>Lysobacteraceae</taxon>
        <taxon>Xanthomonas</taxon>
    </lineage>
</organism>
<proteinExistence type="predicted"/>
<dbReference type="Gene3D" id="1.10.10.10">
    <property type="entry name" value="Winged helix-like DNA-binding domain superfamily/Winged helix DNA-binding domain"/>
    <property type="match status" value="1"/>
</dbReference>
<dbReference type="InterPro" id="IPR050707">
    <property type="entry name" value="HTH_MetabolicPath_Reg"/>
</dbReference>
<name>Q5H628_XANOR</name>
<dbReference type="Proteomes" id="UP000006735">
    <property type="component" value="Chromosome"/>
</dbReference>
<dbReference type="PROSITE" id="PS51077">
    <property type="entry name" value="HTH_ICLR"/>
    <property type="match status" value="1"/>
</dbReference>
<evidence type="ECO:0000313" key="6">
    <source>
        <dbReference type="EMBL" id="AAW73592.1"/>
    </source>
</evidence>
<evidence type="ECO:0000259" key="5">
    <source>
        <dbReference type="PROSITE" id="PS51078"/>
    </source>
</evidence>
<dbReference type="InterPro" id="IPR036388">
    <property type="entry name" value="WH-like_DNA-bd_sf"/>
</dbReference>
<dbReference type="Pfam" id="PF09339">
    <property type="entry name" value="HTH_IclR"/>
    <property type="match status" value="1"/>
</dbReference>
<dbReference type="PANTHER" id="PTHR30136">
    <property type="entry name" value="HELIX-TURN-HELIX TRANSCRIPTIONAL REGULATOR, ICLR FAMILY"/>
    <property type="match status" value="1"/>
</dbReference>
<keyword evidence="7" id="KW-1185">Reference proteome</keyword>
<dbReference type="Gene3D" id="3.30.450.40">
    <property type="match status" value="1"/>
</dbReference>
<evidence type="ECO:0000256" key="3">
    <source>
        <dbReference type="ARBA" id="ARBA00023163"/>
    </source>
</evidence>
<dbReference type="InterPro" id="IPR029016">
    <property type="entry name" value="GAF-like_dom_sf"/>
</dbReference>
<dbReference type="InterPro" id="IPR014757">
    <property type="entry name" value="Tscrpt_reg_IclR_C"/>
</dbReference>
<dbReference type="GO" id="GO:0045892">
    <property type="term" value="P:negative regulation of DNA-templated transcription"/>
    <property type="evidence" value="ECO:0007669"/>
    <property type="project" value="TreeGrafter"/>
</dbReference>
<keyword evidence="1" id="KW-0805">Transcription regulation</keyword>
<dbReference type="SUPFAM" id="SSF55781">
    <property type="entry name" value="GAF domain-like"/>
    <property type="match status" value="1"/>
</dbReference>
<feature type="domain" description="IclR-ED" evidence="5">
    <location>
        <begin position="122"/>
        <end position="300"/>
    </location>
</feature>
<protein>
    <submittedName>
        <fullName evidence="6">Transcriptional regulator</fullName>
    </submittedName>
</protein>
<dbReference type="KEGG" id="xoo:XOO0338"/>
<dbReference type="Pfam" id="PF01614">
    <property type="entry name" value="IclR_C"/>
    <property type="match status" value="1"/>
</dbReference>
<keyword evidence="2" id="KW-0238">DNA-binding</keyword>
<reference evidence="6 7" key="1">
    <citation type="journal article" date="2005" name="Nucleic Acids Res.">
        <title>The genome sequence of Xanthomonas oryzae pathovar oryzae KACC10331, the bacterial blight pathogen of rice.</title>
        <authorList>
            <person name="Lee B.M."/>
            <person name="Park Y.J."/>
            <person name="Park D.S."/>
            <person name="Kang H.W."/>
            <person name="Kim J.G."/>
            <person name="Song E.S."/>
            <person name="Park I.C."/>
            <person name="Yoon U.H."/>
            <person name="Hahn J.H."/>
            <person name="Koo B.S."/>
            <person name="Lee G.B."/>
            <person name="Kim H."/>
            <person name="Park H.S."/>
            <person name="Yoon K.O."/>
            <person name="Kim J.H."/>
            <person name="Jung C.H."/>
            <person name="Koh N.H."/>
            <person name="Seo J.S."/>
            <person name="Go S.J."/>
        </authorList>
    </citation>
    <scope>NUCLEOTIDE SEQUENCE [LARGE SCALE GENOMIC DNA]</scope>
    <source>
        <strain evidence="7">KACC10331 / KXO85</strain>
    </source>
</reference>
<feature type="domain" description="HTH iclR-type" evidence="4">
    <location>
        <begin position="60"/>
        <end position="128"/>
    </location>
</feature>
<dbReference type="GO" id="GO:0003700">
    <property type="term" value="F:DNA-binding transcription factor activity"/>
    <property type="evidence" value="ECO:0007669"/>
    <property type="project" value="TreeGrafter"/>
</dbReference>
<keyword evidence="3" id="KW-0804">Transcription</keyword>
<dbReference type="STRING" id="291331.XOO0338"/>